<comment type="caution">
    <text evidence="3">The sequence shown here is derived from an EMBL/GenBank/DDBJ whole genome shotgun (WGS) entry which is preliminary data.</text>
</comment>
<dbReference type="GO" id="GO:0005737">
    <property type="term" value="C:cytoplasm"/>
    <property type="evidence" value="ECO:0007669"/>
    <property type="project" value="UniProtKB-ARBA"/>
</dbReference>
<dbReference type="GO" id="GO:0005085">
    <property type="term" value="F:guanyl-nucleotide exchange factor activity"/>
    <property type="evidence" value="ECO:0007669"/>
    <property type="project" value="InterPro"/>
</dbReference>
<feature type="domain" description="Roadblock/LAMTOR2" evidence="2">
    <location>
        <begin position="8"/>
        <end position="100"/>
    </location>
</feature>
<evidence type="ECO:0000313" key="4">
    <source>
        <dbReference type="Proteomes" id="UP000193560"/>
    </source>
</evidence>
<gene>
    <name evidence="3" type="ORF">BCR42DRAFT_417734</name>
</gene>
<dbReference type="AlphaFoldDB" id="A0A1X2IDV2"/>
<protein>
    <recommendedName>
        <fullName evidence="2">Roadblock/LAMTOR2 domain-containing protein</fullName>
    </recommendedName>
</protein>
<dbReference type="InterPro" id="IPR004942">
    <property type="entry name" value="Roadblock/LAMTOR2_dom"/>
</dbReference>
<dbReference type="InterPro" id="IPR037587">
    <property type="entry name" value="LAMTOR2-like"/>
</dbReference>
<dbReference type="EMBL" id="MCGE01000015">
    <property type="protein sequence ID" value="ORZ13958.1"/>
    <property type="molecule type" value="Genomic_DNA"/>
</dbReference>
<organism evidence="3 4">
    <name type="scientific">Absidia repens</name>
    <dbReference type="NCBI Taxonomy" id="90262"/>
    <lineage>
        <taxon>Eukaryota</taxon>
        <taxon>Fungi</taxon>
        <taxon>Fungi incertae sedis</taxon>
        <taxon>Mucoromycota</taxon>
        <taxon>Mucoromycotina</taxon>
        <taxon>Mucoromycetes</taxon>
        <taxon>Mucorales</taxon>
        <taxon>Cunninghamellaceae</taxon>
        <taxon>Absidia</taxon>
    </lineage>
</organism>
<dbReference type="SMART" id="SM00960">
    <property type="entry name" value="Robl_LC7"/>
    <property type="match status" value="1"/>
</dbReference>
<proteinExistence type="inferred from homology"/>
<dbReference type="Pfam" id="PF03259">
    <property type="entry name" value="Robl_LC7"/>
    <property type="match status" value="1"/>
</dbReference>
<comment type="similarity">
    <text evidence="1">Belongs to the GAMAD family.</text>
</comment>
<sequence length="132" mass="14360">MLKPKVISQVLRQSLRNGVKASLLMTHDGSLISFATHNDKNAKIYAAIAANIWSTYKKQTVSETFLNGGESDSPKFLLLGCEEGSAFITSIGTMLLCLVAENSVHLGILKAKAEALQVHLEEPLLRVASYQD</sequence>
<evidence type="ECO:0000259" key="2">
    <source>
        <dbReference type="SMART" id="SM00960"/>
    </source>
</evidence>
<dbReference type="FunFam" id="3.30.450.30:FF:000004">
    <property type="entry name" value="ragulator complex protein LAMTOR2"/>
    <property type="match status" value="1"/>
</dbReference>
<dbReference type="Gene3D" id="3.30.450.30">
    <property type="entry name" value="Dynein light chain 2a, cytoplasmic"/>
    <property type="match status" value="1"/>
</dbReference>
<dbReference type="PANTHER" id="PTHR13323">
    <property type="entry name" value="LATE ENDOSOMAL/LYSOSOMAL MP1 INTERACTING PROTEIN"/>
    <property type="match status" value="1"/>
</dbReference>
<dbReference type="GO" id="GO:0032008">
    <property type="term" value="P:positive regulation of TOR signaling"/>
    <property type="evidence" value="ECO:0007669"/>
    <property type="project" value="InterPro"/>
</dbReference>
<dbReference type="Proteomes" id="UP000193560">
    <property type="component" value="Unassembled WGS sequence"/>
</dbReference>
<dbReference type="SUPFAM" id="SSF103196">
    <property type="entry name" value="Roadblock/LC7 domain"/>
    <property type="match status" value="1"/>
</dbReference>
<evidence type="ECO:0000313" key="3">
    <source>
        <dbReference type="EMBL" id="ORZ13958.1"/>
    </source>
</evidence>
<evidence type="ECO:0000256" key="1">
    <source>
        <dbReference type="ARBA" id="ARBA00007191"/>
    </source>
</evidence>
<reference evidence="3 4" key="1">
    <citation type="submission" date="2016-07" db="EMBL/GenBank/DDBJ databases">
        <title>Pervasive Adenine N6-methylation of Active Genes in Fungi.</title>
        <authorList>
            <consortium name="DOE Joint Genome Institute"/>
            <person name="Mondo S.J."/>
            <person name="Dannebaum R.O."/>
            <person name="Kuo R.C."/>
            <person name="Labutti K."/>
            <person name="Haridas S."/>
            <person name="Kuo A."/>
            <person name="Salamov A."/>
            <person name="Ahrendt S.R."/>
            <person name="Lipzen A."/>
            <person name="Sullivan W."/>
            <person name="Andreopoulos W.B."/>
            <person name="Clum A."/>
            <person name="Lindquist E."/>
            <person name="Daum C."/>
            <person name="Ramamoorthy G.K."/>
            <person name="Gryganskyi A."/>
            <person name="Culley D."/>
            <person name="Magnuson J.K."/>
            <person name="James T.Y."/>
            <person name="O'Malley M.A."/>
            <person name="Stajich J.E."/>
            <person name="Spatafora J.W."/>
            <person name="Visel A."/>
            <person name="Grigoriev I.V."/>
        </authorList>
    </citation>
    <scope>NUCLEOTIDE SEQUENCE [LARGE SCALE GENOMIC DNA]</scope>
    <source>
        <strain evidence="3 4">NRRL 1336</strain>
    </source>
</reference>
<dbReference type="STRING" id="90262.A0A1X2IDV2"/>
<name>A0A1X2IDV2_9FUNG</name>
<accession>A0A1X2IDV2</accession>
<keyword evidence="4" id="KW-1185">Reference proteome</keyword>
<dbReference type="GO" id="GO:0060090">
    <property type="term" value="F:molecular adaptor activity"/>
    <property type="evidence" value="ECO:0007669"/>
    <property type="project" value="InterPro"/>
</dbReference>
<dbReference type="OrthoDB" id="271745at2759"/>